<dbReference type="OrthoDB" id="5522207at2"/>
<proteinExistence type="predicted"/>
<gene>
    <name evidence="1" type="ORF">DES41_111192</name>
</gene>
<keyword evidence="2" id="KW-1185">Reference proteome</keyword>
<reference evidence="1 2" key="1">
    <citation type="submission" date="2018-07" db="EMBL/GenBank/DDBJ databases">
        <title>Genomic Encyclopedia of Type Strains, Phase IV (KMG-IV): sequencing the most valuable type-strain genomes for metagenomic binning, comparative biology and taxonomic classification.</title>
        <authorList>
            <person name="Goeker M."/>
        </authorList>
    </citation>
    <scope>NUCLEOTIDE SEQUENCE [LARGE SCALE GENOMIC DNA]</scope>
    <source>
        <strain evidence="1 2">DSM 21634</strain>
    </source>
</reference>
<accession>A0A368XJM7</accession>
<evidence type="ECO:0000313" key="2">
    <source>
        <dbReference type="Proteomes" id="UP000252884"/>
    </source>
</evidence>
<dbReference type="RefSeq" id="WP_114471591.1">
    <property type="nucleotide sequence ID" value="NZ_QPJK01000011.1"/>
</dbReference>
<name>A0A368XJM7_9BURK</name>
<dbReference type="Proteomes" id="UP000252884">
    <property type="component" value="Unassembled WGS sequence"/>
</dbReference>
<evidence type="ECO:0000313" key="1">
    <source>
        <dbReference type="EMBL" id="RCW66234.1"/>
    </source>
</evidence>
<organism evidence="1 2">
    <name type="scientific">Pseudorhodoferax soli</name>
    <dbReference type="NCBI Taxonomy" id="545864"/>
    <lineage>
        <taxon>Bacteria</taxon>
        <taxon>Pseudomonadati</taxon>
        <taxon>Pseudomonadota</taxon>
        <taxon>Betaproteobacteria</taxon>
        <taxon>Burkholderiales</taxon>
        <taxon>Comamonadaceae</taxon>
    </lineage>
</organism>
<evidence type="ECO:0008006" key="3">
    <source>
        <dbReference type="Google" id="ProtNLM"/>
    </source>
</evidence>
<dbReference type="AlphaFoldDB" id="A0A368XJM7"/>
<comment type="caution">
    <text evidence="1">The sequence shown here is derived from an EMBL/GenBank/DDBJ whole genome shotgun (WGS) entry which is preliminary data.</text>
</comment>
<protein>
    <recommendedName>
        <fullName evidence="3">Type I restriction endonuclease subunit M</fullName>
    </recommendedName>
</protein>
<sequence>MLSITAIPLEGVKFPLGDLVVTSGIWDLVMAGRMNPAPYLKRHGSGDWGDVCASDKALNDRALKGEDRLVSAYQVDQDLKIYVITEWDRSVTTVLLPSEY</sequence>
<dbReference type="EMBL" id="QPJK01000011">
    <property type="protein sequence ID" value="RCW66234.1"/>
    <property type="molecule type" value="Genomic_DNA"/>
</dbReference>